<evidence type="ECO:0000313" key="8">
    <source>
        <dbReference type="Proteomes" id="UP001470230"/>
    </source>
</evidence>
<feature type="transmembrane region" description="Helical" evidence="5">
    <location>
        <begin position="12"/>
        <end position="34"/>
    </location>
</feature>
<evidence type="ECO:0000256" key="1">
    <source>
        <dbReference type="ARBA" id="ARBA00004127"/>
    </source>
</evidence>
<dbReference type="Proteomes" id="UP001470230">
    <property type="component" value="Unassembled WGS sequence"/>
</dbReference>
<dbReference type="PROSITE" id="PS50244">
    <property type="entry name" value="S5A_REDUCTASE"/>
    <property type="match status" value="1"/>
</dbReference>
<feature type="domain" description="3-oxo-5-alpha-steroid 4-dehydrogenase C-terminal" evidence="6">
    <location>
        <begin position="117"/>
        <end position="256"/>
    </location>
</feature>
<dbReference type="PANTHER" id="PTHR14624:SF0">
    <property type="entry name" value="POLYPRENOL REDUCTASE"/>
    <property type="match status" value="1"/>
</dbReference>
<evidence type="ECO:0000256" key="3">
    <source>
        <dbReference type="ARBA" id="ARBA00022989"/>
    </source>
</evidence>
<name>A0ABR2HFB3_9EUKA</name>
<evidence type="ECO:0000256" key="4">
    <source>
        <dbReference type="ARBA" id="ARBA00023136"/>
    </source>
</evidence>
<organism evidence="7 8">
    <name type="scientific">Tritrichomonas musculus</name>
    <dbReference type="NCBI Taxonomy" id="1915356"/>
    <lineage>
        <taxon>Eukaryota</taxon>
        <taxon>Metamonada</taxon>
        <taxon>Parabasalia</taxon>
        <taxon>Tritrichomonadida</taxon>
        <taxon>Tritrichomonadidae</taxon>
        <taxon>Tritrichomonas</taxon>
    </lineage>
</organism>
<dbReference type="InterPro" id="IPR039698">
    <property type="entry name" value="Dfg10/SRD5A3"/>
</dbReference>
<evidence type="ECO:0000313" key="7">
    <source>
        <dbReference type="EMBL" id="KAK8846068.1"/>
    </source>
</evidence>
<gene>
    <name evidence="7" type="ORF">M9Y10_020069</name>
</gene>
<feature type="transmembrane region" description="Helical" evidence="5">
    <location>
        <begin position="196"/>
        <end position="222"/>
    </location>
</feature>
<dbReference type="Pfam" id="PF02544">
    <property type="entry name" value="Steroid_dh"/>
    <property type="match status" value="1"/>
</dbReference>
<keyword evidence="4 5" id="KW-0472">Membrane</keyword>
<feature type="transmembrane region" description="Helical" evidence="5">
    <location>
        <begin position="71"/>
        <end position="98"/>
    </location>
</feature>
<evidence type="ECO:0000256" key="2">
    <source>
        <dbReference type="ARBA" id="ARBA00022692"/>
    </source>
</evidence>
<sequence>MIFSFILDVIQFFISILPYILPFLWICAIIVYSLKFFNSTWDKFTRFGKLEEPSTWSHIPSLSNKFGWISFYLFSCFMFFISFFVRYPPALANFLLFFHSFRRFFESVLLTKFSNRKMHIINLLAGLLFYCMAPITLAYCSANRSINNSYFYILILLATILNYLQFDAHFILASLKKYSIPRNWLFEKMTSPHYTIEIFLYFVYFLAAPHYLTFMMLIFVILNLTHQSMMTYKWYINKFGQEFSSLHRYILIPFLF</sequence>
<protein>
    <recommendedName>
        <fullName evidence="6">3-oxo-5-alpha-steroid 4-dehydrogenase C-terminal domain-containing protein</fullName>
    </recommendedName>
</protein>
<reference evidence="7 8" key="1">
    <citation type="submission" date="2024-04" db="EMBL/GenBank/DDBJ databases">
        <title>Tritrichomonas musculus Genome.</title>
        <authorList>
            <person name="Alves-Ferreira E."/>
            <person name="Grigg M."/>
            <person name="Lorenzi H."/>
            <person name="Galac M."/>
        </authorList>
    </citation>
    <scope>NUCLEOTIDE SEQUENCE [LARGE SCALE GENOMIC DNA]</scope>
    <source>
        <strain evidence="7 8">EAF2021</strain>
    </source>
</reference>
<feature type="transmembrane region" description="Helical" evidence="5">
    <location>
        <begin position="119"/>
        <end position="139"/>
    </location>
</feature>
<comment type="subcellular location">
    <subcellularLocation>
        <location evidence="1">Endomembrane system</location>
        <topology evidence="1">Multi-pass membrane protein</topology>
    </subcellularLocation>
</comment>
<keyword evidence="8" id="KW-1185">Reference proteome</keyword>
<proteinExistence type="predicted"/>
<keyword evidence="2 5" id="KW-0812">Transmembrane</keyword>
<keyword evidence="3 5" id="KW-1133">Transmembrane helix</keyword>
<dbReference type="EMBL" id="JAPFFF010000029">
    <property type="protein sequence ID" value="KAK8846068.1"/>
    <property type="molecule type" value="Genomic_DNA"/>
</dbReference>
<evidence type="ECO:0000256" key="5">
    <source>
        <dbReference type="SAM" id="Phobius"/>
    </source>
</evidence>
<accession>A0ABR2HFB3</accession>
<dbReference type="InterPro" id="IPR001104">
    <property type="entry name" value="3-oxo-5_a-steroid_4-DH_C"/>
</dbReference>
<dbReference type="PANTHER" id="PTHR14624">
    <property type="entry name" value="DFG10 PROTEIN"/>
    <property type="match status" value="1"/>
</dbReference>
<feature type="transmembrane region" description="Helical" evidence="5">
    <location>
        <begin position="151"/>
        <end position="175"/>
    </location>
</feature>
<evidence type="ECO:0000259" key="6">
    <source>
        <dbReference type="Pfam" id="PF02544"/>
    </source>
</evidence>
<comment type="caution">
    <text evidence="7">The sequence shown here is derived from an EMBL/GenBank/DDBJ whole genome shotgun (WGS) entry which is preliminary data.</text>
</comment>